<keyword evidence="1" id="KW-0812">Transmembrane</keyword>
<dbReference type="Proteomes" id="UP000300067">
    <property type="component" value="Chromosome"/>
</dbReference>
<proteinExistence type="predicted"/>
<evidence type="ECO:0000313" key="6">
    <source>
        <dbReference type="Proteomes" id="UP000300067"/>
    </source>
</evidence>
<keyword evidence="1" id="KW-1133">Transmembrane helix</keyword>
<protein>
    <submittedName>
        <fullName evidence="3">Uncharacterized protein</fullName>
    </submittedName>
</protein>
<dbReference type="EMBL" id="JJQD01000036">
    <property type="protein sequence ID" value="KKH31579.1"/>
    <property type="molecule type" value="Genomic_DNA"/>
</dbReference>
<dbReference type="AlphaFoldDB" id="A0A0F8P462"/>
<dbReference type="EMBL" id="CP029709">
    <property type="protein sequence ID" value="QCR16357.1"/>
    <property type="molecule type" value="Genomic_DNA"/>
</dbReference>
<evidence type="ECO:0000256" key="1">
    <source>
        <dbReference type="SAM" id="Phobius"/>
    </source>
</evidence>
<keyword evidence="1" id="KW-0472">Membrane</keyword>
<organism evidence="3 5">
    <name type="scientific">Methanosarcina mazei</name>
    <name type="common">Methanosarcina frisia</name>
    <dbReference type="NCBI Taxonomy" id="2209"/>
    <lineage>
        <taxon>Archaea</taxon>
        <taxon>Methanobacteriati</taxon>
        <taxon>Methanobacteriota</taxon>
        <taxon>Stenosarchaea group</taxon>
        <taxon>Methanomicrobia</taxon>
        <taxon>Methanosarcinales</taxon>
        <taxon>Methanosarcinaceae</taxon>
        <taxon>Methanosarcina</taxon>
    </lineage>
</organism>
<dbReference type="Proteomes" id="UP000034227">
    <property type="component" value="Unassembled WGS sequence"/>
</dbReference>
<dbReference type="PATRIC" id="fig|2209.49.peg.2204"/>
<feature type="transmembrane region" description="Helical" evidence="1">
    <location>
        <begin position="23"/>
        <end position="51"/>
    </location>
</feature>
<evidence type="ECO:0000313" key="2">
    <source>
        <dbReference type="EMBL" id="KKG76008.1"/>
    </source>
</evidence>
<reference evidence="4 6" key="2">
    <citation type="submission" date="2018-05" db="EMBL/GenBank/DDBJ databases">
        <title>Methanosarcina gilichinskyana sp. nov., a novel methanogenic archaeon isolated from Holocene permafrost, North East Russia.</title>
        <authorList>
            <person name="Oshurkova V."/>
            <person name="Meer M."/>
            <person name="Bochkareva O."/>
            <person name="Shcherbakova V."/>
        </authorList>
    </citation>
    <scope>NUCLEOTIDE SEQUENCE [LARGE SCALE GENOMIC DNA]</scope>
    <source>
        <strain evidence="4 6">JL01</strain>
    </source>
</reference>
<gene>
    <name evidence="4" type="ORF">DKM28_10295</name>
    <name evidence="2" type="ORF">DU43_00790</name>
    <name evidence="3" type="ORF">DU58_10300</name>
</gene>
<name>A0A0F8P462_METMZ</name>
<dbReference type="EMBL" id="JJPM01000130">
    <property type="protein sequence ID" value="KKG76008.1"/>
    <property type="molecule type" value="Genomic_DNA"/>
</dbReference>
<evidence type="ECO:0000313" key="5">
    <source>
        <dbReference type="Proteomes" id="UP000034227"/>
    </source>
</evidence>
<sequence length="63" mass="7612">MGYFLADSLYFFPKNTYFLKVKLLFLLFPFLFSHIFKGSFSLLYFSFYLYYNGSAEGHEYPFL</sequence>
<reference evidence="3 5" key="1">
    <citation type="journal article" date="2015" name="ISME J.">
        <title>Genomic and phenotypic differentiation among Methanosarcina mazei populations from Columbia River sediment.</title>
        <authorList>
            <person name="Youngblut N.D."/>
            <person name="Wirth J.S."/>
            <person name="Henriksen J.R."/>
            <person name="Smith M."/>
            <person name="Simon H."/>
            <person name="Metcalf W.W."/>
            <person name="Whitaker R.J."/>
        </authorList>
    </citation>
    <scope>NUCLEOTIDE SEQUENCE [LARGE SCALE GENOMIC DNA]</scope>
    <source>
        <strain evidence="3 5">1.F.A.2.8</strain>
        <strain evidence="2">3.H.A.1A.1</strain>
    </source>
</reference>
<accession>A0A0F8P462</accession>
<evidence type="ECO:0000313" key="4">
    <source>
        <dbReference type="EMBL" id="QCR16357.1"/>
    </source>
</evidence>
<evidence type="ECO:0000313" key="3">
    <source>
        <dbReference type="EMBL" id="KKH31579.1"/>
    </source>
</evidence>